<sequence length="202" mass="21266">MSQPRIVGLSGSPRRPSKTRALVEQVAAEVASHRHIRLDIFDLVDAGPGLGAALQRQDLTLPAARIIDAIEQAEALIVGTPVYKGAYTGLFKHIFDLVEPRALVGKPVVLTATGGGPRHALMVEHALRPLFGFFEALTMPTAVYASDADFQGGQLVEASVLARVNAAAQQLAIVIDATLRQGGETPALASAGIHAIRRGAAR</sequence>
<evidence type="ECO:0000313" key="7">
    <source>
        <dbReference type="Proteomes" id="UP000321085"/>
    </source>
</evidence>
<dbReference type="GO" id="GO:0016491">
    <property type="term" value="F:oxidoreductase activity"/>
    <property type="evidence" value="ECO:0007669"/>
    <property type="project" value="UniProtKB-KW"/>
</dbReference>
<dbReference type="Proteomes" id="UP000321085">
    <property type="component" value="Unassembled WGS sequence"/>
</dbReference>
<keyword evidence="2" id="KW-0285">Flavoprotein</keyword>
<evidence type="ECO:0000256" key="1">
    <source>
        <dbReference type="ARBA" id="ARBA00005990"/>
    </source>
</evidence>
<dbReference type="Pfam" id="PF03358">
    <property type="entry name" value="FMN_red"/>
    <property type="match status" value="1"/>
</dbReference>
<name>A0A512C134_9HYPH</name>
<dbReference type="Gene3D" id="3.40.50.360">
    <property type="match status" value="1"/>
</dbReference>
<evidence type="ECO:0000259" key="5">
    <source>
        <dbReference type="Pfam" id="PF03358"/>
    </source>
</evidence>
<dbReference type="InterPro" id="IPR005025">
    <property type="entry name" value="FMN_Rdtase-like_dom"/>
</dbReference>
<evidence type="ECO:0000256" key="4">
    <source>
        <dbReference type="ARBA" id="ARBA00023002"/>
    </source>
</evidence>
<proteinExistence type="inferred from homology"/>
<reference evidence="6 7" key="1">
    <citation type="submission" date="2019-07" db="EMBL/GenBank/DDBJ databases">
        <title>Whole genome shotgun sequence of Microvirga aerophila NBRC 106136.</title>
        <authorList>
            <person name="Hosoyama A."/>
            <person name="Uohara A."/>
            <person name="Ohji S."/>
            <person name="Ichikawa N."/>
        </authorList>
    </citation>
    <scope>NUCLEOTIDE SEQUENCE [LARGE SCALE GENOMIC DNA]</scope>
    <source>
        <strain evidence="6 7">NBRC 106136</strain>
    </source>
</reference>
<dbReference type="RefSeq" id="WP_147022746.1">
    <property type="nucleotide sequence ID" value="NZ_BJYU01000136.1"/>
</dbReference>
<keyword evidence="7" id="KW-1185">Reference proteome</keyword>
<dbReference type="PANTHER" id="PTHR43408">
    <property type="entry name" value="FMN REDUCTASE (NADPH)"/>
    <property type="match status" value="1"/>
</dbReference>
<keyword evidence="3" id="KW-0288">FMN</keyword>
<evidence type="ECO:0000256" key="2">
    <source>
        <dbReference type="ARBA" id="ARBA00022630"/>
    </source>
</evidence>
<dbReference type="InterPro" id="IPR051814">
    <property type="entry name" value="NAD(P)H-dep_FMN_reductase"/>
</dbReference>
<feature type="domain" description="NADPH-dependent FMN reductase-like" evidence="5">
    <location>
        <begin position="4"/>
        <end position="148"/>
    </location>
</feature>
<evidence type="ECO:0000256" key="3">
    <source>
        <dbReference type="ARBA" id="ARBA00022643"/>
    </source>
</evidence>
<dbReference type="InterPro" id="IPR029039">
    <property type="entry name" value="Flavoprotein-like_sf"/>
</dbReference>
<dbReference type="SUPFAM" id="SSF52218">
    <property type="entry name" value="Flavoproteins"/>
    <property type="match status" value="1"/>
</dbReference>
<dbReference type="NCBIfam" id="TIGR03566">
    <property type="entry name" value="FMN_reduc_MsuE"/>
    <property type="match status" value="1"/>
</dbReference>
<dbReference type="EMBL" id="BJYU01000136">
    <property type="protein sequence ID" value="GEO17924.1"/>
    <property type="molecule type" value="Genomic_DNA"/>
</dbReference>
<accession>A0A512C134</accession>
<comment type="caution">
    <text evidence="6">The sequence shown here is derived from an EMBL/GenBank/DDBJ whole genome shotgun (WGS) entry which is preliminary data.</text>
</comment>
<dbReference type="InterPro" id="IPR019912">
    <property type="entry name" value="FMN_Rdtase_MsuE-like"/>
</dbReference>
<evidence type="ECO:0000313" key="6">
    <source>
        <dbReference type="EMBL" id="GEO17924.1"/>
    </source>
</evidence>
<comment type="similarity">
    <text evidence="1">Belongs to the SsuE family.</text>
</comment>
<keyword evidence="4" id="KW-0560">Oxidoreductase</keyword>
<dbReference type="PANTHER" id="PTHR43408:SF2">
    <property type="entry name" value="FMN REDUCTASE (NADPH)"/>
    <property type="match status" value="1"/>
</dbReference>
<gene>
    <name evidence="6" type="ORF">MAE02_56200</name>
</gene>
<dbReference type="AlphaFoldDB" id="A0A512C134"/>
<protein>
    <submittedName>
        <fullName evidence="6">FMN reductase</fullName>
    </submittedName>
</protein>
<organism evidence="6 7">
    <name type="scientific">Microvirga aerophila</name>
    <dbReference type="NCBI Taxonomy" id="670291"/>
    <lineage>
        <taxon>Bacteria</taxon>
        <taxon>Pseudomonadati</taxon>
        <taxon>Pseudomonadota</taxon>
        <taxon>Alphaproteobacteria</taxon>
        <taxon>Hyphomicrobiales</taxon>
        <taxon>Methylobacteriaceae</taxon>
        <taxon>Microvirga</taxon>
    </lineage>
</organism>